<reference evidence="1" key="2">
    <citation type="submission" date="2020-09" db="EMBL/GenBank/DDBJ databases">
        <authorList>
            <person name="Sun Q."/>
            <person name="Zhou Y."/>
        </authorList>
    </citation>
    <scope>NUCLEOTIDE SEQUENCE</scope>
    <source>
        <strain evidence="1">CGMCC 1.15760</strain>
    </source>
</reference>
<proteinExistence type="predicted"/>
<comment type="caution">
    <text evidence="1">The sequence shown here is derived from an EMBL/GenBank/DDBJ whole genome shotgun (WGS) entry which is preliminary data.</text>
</comment>
<keyword evidence="2" id="KW-1185">Reference proteome</keyword>
<sequence>MNFRLKTSRETAEKLKTLQSHTGLTWNVLCRLAIALSLKEADMPPVVTNTFGVEIHRNTLTGEHDAVYKALIQQHALQTIREEDYFPDLFNQHIERGIRLLESEYQLLGSYDKLLISLLNVEGR</sequence>
<gene>
    <name evidence="1" type="ORF">GCM10007425_18060</name>
</gene>
<accession>A0A917G5X7</accession>
<name>A0A917G5X7_9BACI</name>
<dbReference type="Pfam" id="PF08870">
    <property type="entry name" value="DndE"/>
    <property type="match status" value="1"/>
</dbReference>
<dbReference type="Gene3D" id="1.10.1220.160">
    <property type="entry name" value="DNA sulphur modification protein DndE"/>
    <property type="match status" value="1"/>
</dbReference>
<evidence type="ECO:0008006" key="3">
    <source>
        <dbReference type="Google" id="ProtNLM"/>
    </source>
</evidence>
<dbReference type="AlphaFoldDB" id="A0A917G5X7"/>
<dbReference type="InterPro" id="IPR038472">
    <property type="entry name" value="DndE_sf"/>
</dbReference>
<evidence type="ECO:0000313" key="2">
    <source>
        <dbReference type="Proteomes" id="UP000616608"/>
    </source>
</evidence>
<organism evidence="1 2">
    <name type="scientific">Lysinibacillus alkalisoli</name>
    <dbReference type="NCBI Taxonomy" id="1911548"/>
    <lineage>
        <taxon>Bacteria</taxon>
        <taxon>Bacillati</taxon>
        <taxon>Bacillota</taxon>
        <taxon>Bacilli</taxon>
        <taxon>Bacillales</taxon>
        <taxon>Bacillaceae</taxon>
        <taxon>Lysinibacillus</taxon>
    </lineage>
</organism>
<dbReference type="NCBIfam" id="TIGR03184">
    <property type="entry name" value="DNA_S_dndE"/>
    <property type="match status" value="1"/>
</dbReference>
<reference evidence="1" key="1">
    <citation type="journal article" date="2014" name="Int. J. Syst. Evol. Microbiol.">
        <title>Complete genome sequence of Corynebacterium casei LMG S-19264T (=DSM 44701T), isolated from a smear-ripened cheese.</title>
        <authorList>
            <consortium name="US DOE Joint Genome Institute (JGI-PGF)"/>
            <person name="Walter F."/>
            <person name="Albersmeier A."/>
            <person name="Kalinowski J."/>
            <person name="Ruckert C."/>
        </authorList>
    </citation>
    <scope>NUCLEOTIDE SEQUENCE</scope>
    <source>
        <strain evidence="1">CGMCC 1.15760</strain>
    </source>
</reference>
<dbReference type="RefSeq" id="WP_188614721.1">
    <property type="nucleotide sequence ID" value="NZ_BMJT01000005.1"/>
</dbReference>
<dbReference type="InterPro" id="IPR014969">
    <property type="entry name" value="DNA_S_DndE"/>
</dbReference>
<dbReference type="EMBL" id="BMJT01000005">
    <property type="protein sequence ID" value="GGG23983.1"/>
    <property type="molecule type" value="Genomic_DNA"/>
</dbReference>
<dbReference type="Proteomes" id="UP000616608">
    <property type="component" value="Unassembled WGS sequence"/>
</dbReference>
<evidence type="ECO:0000313" key="1">
    <source>
        <dbReference type="EMBL" id="GGG23983.1"/>
    </source>
</evidence>
<protein>
    <recommendedName>
        <fullName evidence="3">DNA sulfur modification protein DndE</fullName>
    </recommendedName>
</protein>